<keyword evidence="6" id="KW-0229">DNA integration</keyword>
<feature type="compositionally biased region" description="Low complexity" evidence="11">
    <location>
        <begin position="43"/>
        <end position="70"/>
    </location>
</feature>
<keyword evidence="4" id="KW-0378">Hydrolase</keyword>
<evidence type="ECO:0000256" key="4">
    <source>
        <dbReference type="ARBA" id="ARBA00022801"/>
    </source>
</evidence>
<feature type="region of interest" description="Disordered" evidence="11">
    <location>
        <begin position="1"/>
        <end position="93"/>
    </location>
</feature>
<feature type="compositionally biased region" description="Pro residues" evidence="11">
    <location>
        <begin position="78"/>
        <end position="90"/>
    </location>
</feature>
<evidence type="ECO:0000313" key="13">
    <source>
        <dbReference type="EMBL" id="GEU73615.1"/>
    </source>
</evidence>
<keyword evidence="9" id="KW-0233">DNA recombination</keyword>
<evidence type="ECO:0000256" key="9">
    <source>
        <dbReference type="ARBA" id="ARBA00023172"/>
    </source>
</evidence>
<evidence type="ECO:0000256" key="5">
    <source>
        <dbReference type="ARBA" id="ARBA00022842"/>
    </source>
</evidence>
<dbReference type="SUPFAM" id="SSF53098">
    <property type="entry name" value="Ribonuclease H-like"/>
    <property type="match status" value="1"/>
</dbReference>
<dbReference type="InterPro" id="IPR039537">
    <property type="entry name" value="Retrotran_Ty1/copia-like"/>
</dbReference>
<evidence type="ECO:0000256" key="10">
    <source>
        <dbReference type="SAM" id="Coils"/>
    </source>
</evidence>
<dbReference type="AlphaFoldDB" id="A0A6L2MMS5"/>
<evidence type="ECO:0000256" key="6">
    <source>
        <dbReference type="ARBA" id="ARBA00022908"/>
    </source>
</evidence>
<keyword evidence="10" id="KW-0175">Coiled coil</keyword>
<dbReference type="PANTHER" id="PTHR42648">
    <property type="entry name" value="TRANSPOSASE, PUTATIVE-RELATED"/>
    <property type="match status" value="1"/>
</dbReference>
<organism evidence="13">
    <name type="scientific">Tanacetum cinerariifolium</name>
    <name type="common">Dalmatian daisy</name>
    <name type="synonym">Chrysanthemum cinerariifolium</name>
    <dbReference type="NCBI Taxonomy" id="118510"/>
    <lineage>
        <taxon>Eukaryota</taxon>
        <taxon>Viridiplantae</taxon>
        <taxon>Streptophyta</taxon>
        <taxon>Embryophyta</taxon>
        <taxon>Tracheophyta</taxon>
        <taxon>Spermatophyta</taxon>
        <taxon>Magnoliopsida</taxon>
        <taxon>eudicotyledons</taxon>
        <taxon>Gunneridae</taxon>
        <taxon>Pentapetalae</taxon>
        <taxon>asterids</taxon>
        <taxon>campanulids</taxon>
        <taxon>Asterales</taxon>
        <taxon>Asteraceae</taxon>
        <taxon>Asteroideae</taxon>
        <taxon>Anthemideae</taxon>
        <taxon>Anthemidinae</taxon>
        <taxon>Tanacetum</taxon>
    </lineage>
</organism>
<keyword evidence="1" id="KW-0540">Nuclease</keyword>
<feature type="region of interest" description="Disordered" evidence="11">
    <location>
        <begin position="602"/>
        <end position="627"/>
    </location>
</feature>
<evidence type="ECO:0000256" key="11">
    <source>
        <dbReference type="SAM" id="MobiDB-lite"/>
    </source>
</evidence>
<proteinExistence type="predicted"/>
<dbReference type="GO" id="GO:0016787">
    <property type="term" value="F:hydrolase activity"/>
    <property type="evidence" value="ECO:0007669"/>
    <property type="project" value="UniProtKB-KW"/>
</dbReference>
<dbReference type="GO" id="GO:0046872">
    <property type="term" value="F:metal ion binding"/>
    <property type="evidence" value="ECO:0007669"/>
    <property type="project" value="UniProtKB-KW"/>
</dbReference>
<sequence length="1112" mass="126254">MLQSSSRQGDDDEDDGASRANDTKTSSPKHQLPSPSAPNAPLKTPSTKDTSSSSIDYIPKSPTSSTSPSTNGYLKSPTSPPLRVPPPPPIQERNATWYKDKAMLAEAQEAEQVLDEEQLTFLADPRVPDAVLMANISIYGSIIISEVPHSETFLNDMENQKQMINHVNICEKANMEQNNESITAELETYKERVKTFKQCLNIDLSSCEKMIDSQMDDMIKENLLLKEQVDSLDQNISNQIKEKECLLETFTVFKSEAKEKEDKYIENEIDLQMKIKKVDNIIFKVGQSAHTVHMLTKPQALYDNIHKQALGYQNPFYLKKAQRIKPTLCDGIVISNKHVIMHVTNDEEILILKDDFGKCFVPQQELSADEAVWYHMLNSSTKSSVALPIKIEAPKELPKERADILQGIVKQAIAKQPLDNVLDFACKHVQRIQELLVYVRDTWPNAIKPSAKKVAVTPKNNVKKVRFSEPLTTSSNIKQVVQIVLWYLDSGCLKHMTRTCSQLMNFVSKFLGTVRFENDHIPRIMGFLRSKDEAPKAIIKCIKNIQVRLNATVCNVRTDNGTEFVNKTLREFYENVGISHQTSVARTLQQNGAVERAVDLADSPVSTSIDQDASSTSTPSTQDQEHSPIISQGFEESPKTPHFHEDPLLEQRLNIDLSSHEKMIDSQMDDMIKEKLTLKEKVDSLEQNLFNQNKEKECLLQTFTVFKSEAKEKEDKYMENEIDLEKKIKELDNIILKWILEDVSRSKMAKKDKDPEAIKQKVSNKPIDDVKLNKIYEDFGKRFVPQQELLTNEAVWYHMFNPSTKSSVVLPVKIEAPKELPKVFKEQFDSIKKTRVRTKEQRKEIVDIATQKPSANTVVPGMFKLDLVPLAPKLLQNREAHIDYLMHTQEQADILQGIVKQAIAKQPLDNALDFSCKHVQRIQELLVYIRDTWPNAIKPSAKKGSNATDIPLSSSLVMTVRFENDHIERIMEYGDYQLGNITISRVYYIEGLGQNLFSVVPIAASLRVVDLADSPMSTLIDQDAPSTNPLLEYLHEDSTSHRSSSNVRLIHTLIESLGRWTKDHPIANVIDDPSCSVSIRKQLQTDAMWCYFDAFLTSVEPKNFKQAMTEPS</sequence>
<dbReference type="GO" id="GO:0003887">
    <property type="term" value="F:DNA-directed DNA polymerase activity"/>
    <property type="evidence" value="ECO:0007669"/>
    <property type="project" value="UniProtKB-KW"/>
</dbReference>
<evidence type="ECO:0000259" key="12">
    <source>
        <dbReference type="PROSITE" id="PS50994"/>
    </source>
</evidence>
<dbReference type="PROSITE" id="PS50994">
    <property type="entry name" value="INTEGRASE"/>
    <property type="match status" value="1"/>
</dbReference>
<dbReference type="GO" id="GO:0003676">
    <property type="term" value="F:nucleic acid binding"/>
    <property type="evidence" value="ECO:0007669"/>
    <property type="project" value="InterPro"/>
</dbReference>
<dbReference type="InterPro" id="IPR001584">
    <property type="entry name" value="Integrase_cat-core"/>
</dbReference>
<feature type="coiled-coil region" evidence="10">
    <location>
        <begin position="668"/>
        <end position="730"/>
    </location>
</feature>
<keyword evidence="8" id="KW-0548">Nucleotidyltransferase</keyword>
<dbReference type="GO" id="GO:0015074">
    <property type="term" value="P:DNA integration"/>
    <property type="evidence" value="ECO:0007669"/>
    <property type="project" value="UniProtKB-KW"/>
</dbReference>
<evidence type="ECO:0000256" key="3">
    <source>
        <dbReference type="ARBA" id="ARBA00022759"/>
    </source>
</evidence>
<accession>A0A6L2MMS5</accession>
<keyword evidence="7" id="KW-0695">RNA-directed DNA polymerase</keyword>
<dbReference type="PANTHER" id="PTHR42648:SF11">
    <property type="entry name" value="TRANSPOSON TY4-P GAG-POL POLYPROTEIN"/>
    <property type="match status" value="1"/>
</dbReference>
<reference evidence="13" key="1">
    <citation type="journal article" date="2019" name="Sci. Rep.">
        <title>Draft genome of Tanacetum cinerariifolium, the natural source of mosquito coil.</title>
        <authorList>
            <person name="Yamashiro T."/>
            <person name="Shiraishi A."/>
            <person name="Satake H."/>
            <person name="Nakayama K."/>
        </authorList>
    </citation>
    <scope>NUCLEOTIDE SEQUENCE</scope>
</reference>
<feature type="coiled-coil region" evidence="10">
    <location>
        <begin position="172"/>
        <end position="235"/>
    </location>
</feature>
<comment type="caution">
    <text evidence="13">The sequence shown here is derived from an EMBL/GenBank/DDBJ whole genome shotgun (WGS) entry which is preliminary data.</text>
</comment>
<dbReference type="GO" id="GO:0004519">
    <property type="term" value="F:endonuclease activity"/>
    <property type="evidence" value="ECO:0007669"/>
    <property type="project" value="UniProtKB-KW"/>
</dbReference>
<name>A0A6L2MMS5_TANCI</name>
<protein>
    <submittedName>
        <fullName evidence="13">Integrase, catalytic region, zinc finger, CCHC-type, peptidase aspartic, catalytic</fullName>
    </submittedName>
</protein>
<dbReference type="GO" id="GO:0003964">
    <property type="term" value="F:RNA-directed DNA polymerase activity"/>
    <property type="evidence" value="ECO:0007669"/>
    <property type="project" value="UniProtKB-KW"/>
</dbReference>
<evidence type="ECO:0000256" key="1">
    <source>
        <dbReference type="ARBA" id="ARBA00022722"/>
    </source>
</evidence>
<feature type="compositionally biased region" description="Polar residues" evidence="11">
    <location>
        <begin position="604"/>
        <end position="622"/>
    </location>
</feature>
<dbReference type="EMBL" id="BKCJ010006724">
    <property type="protein sequence ID" value="GEU73615.1"/>
    <property type="molecule type" value="Genomic_DNA"/>
</dbReference>
<dbReference type="GO" id="GO:0006310">
    <property type="term" value="P:DNA recombination"/>
    <property type="evidence" value="ECO:0007669"/>
    <property type="project" value="UniProtKB-KW"/>
</dbReference>
<keyword evidence="5" id="KW-0460">Magnesium</keyword>
<feature type="domain" description="Integrase catalytic" evidence="12">
    <location>
        <begin position="466"/>
        <end position="597"/>
    </location>
</feature>
<keyword evidence="8" id="KW-0808">Transferase</keyword>
<gene>
    <name evidence="13" type="ORF">Tci_045593</name>
</gene>
<evidence type="ECO:0000256" key="2">
    <source>
        <dbReference type="ARBA" id="ARBA00022723"/>
    </source>
</evidence>
<evidence type="ECO:0000256" key="7">
    <source>
        <dbReference type="ARBA" id="ARBA00022918"/>
    </source>
</evidence>
<dbReference type="InterPro" id="IPR012337">
    <property type="entry name" value="RNaseH-like_sf"/>
</dbReference>
<dbReference type="InterPro" id="IPR036397">
    <property type="entry name" value="RNaseH_sf"/>
</dbReference>
<keyword evidence="8" id="KW-0239">DNA-directed DNA polymerase</keyword>
<keyword evidence="3" id="KW-0255">Endonuclease</keyword>
<keyword evidence="2" id="KW-0479">Metal-binding</keyword>
<dbReference type="Gene3D" id="3.30.420.10">
    <property type="entry name" value="Ribonuclease H-like superfamily/Ribonuclease H"/>
    <property type="match status" value="1"/>
</dbReference>
<evidence type="ECO:0000256" key="8">
    <source>
        <dbReference type="ARBA" id="ARBA00022932"/>
    </source>
</evidence>